<organism evidence="8 9">
    <name type="scientific">Svornostia abyssi</name>
    <dbReference type="NCBI Taxonomy" id="2898438"/>
    <lineage>
        <taxon>Bacteria</taxon>
        <taxon>Bacillati</taxon>
        <taxon>Actinomycetota</taxon>
        <taxon>Thermoleophilia</taxon>
        <taxon>Solirubrobacterales</taxon>
        <taxon>Baekduiaceae</taxon>
        <taxon>Svornostia</taxon>
    </lineage>
</organism>
<dbReference type="SUPFAM" id="SSF81338">
    <property type="entry name" value="Aquaporin-like"/>
    <property type="match status" value="1"/>
</dbReference>
<feature type="transmembrane region" description="Helical" evidence="7">
    <location>
        <begin position="7"/>
        <end position="28"/>
    </location>
</feature>
<evidence type="ECO:0000313" key="9">
    <source>
        <dbReference type="Proteomes" id="UP001058860"/>
    </source>
</evidence>
<evidence type="ECO:0000256" key="1">
    <source>
        <dbReference type="ARBA" id="ARBA00004141"/>
    </source>
</evidence>
<feature type="transmembrane region" description="Helical" evidence="7">
    <location>
        <begin position="136"/>
        <end position="158"/>
    </location>
</feature>
<dbReference type="RefSeq" id="WP_353862443.1">
    <property type="nucleotide sequence ID" value="NZ_CP088295.1"/>
</dbReference>
<keyword evidence="9" id="KW-1185">Reference proteome</keyword>
<comment type="similarity">
    <text evidence="2 6">Belongs to the MIP/aquaporin (TC 1.A.8) family.</text>
</comment>
<evidence type="ECO:0000256" key="6">
    <source>
        <dbReference type="RuleBase" id="RU000477"/>
    </source>
</evidence>
<evidence type="ECO:0000256" key="2">
    <source>
        <dbReference type="ARBA" id="ARBA00006175"/>
    </source>
</evidence>
<proteinExistence type="inferred from homology"/>
<dbReference type="InterPro" id="IPR034294">
    <property type="entry name" value="Aquaporin_transptr"/>
</dbReference>
<name>A0ABY5PB47_9ACTN</name>
<dbReference type="EMBL" id="CP088295">
    <property type="protein sequence ID" value="UUY01903.1"/>
    <property type="molecule type" value="Genomic_DNA"/>
</dbReference>
<dbReference type="PANTHER" id="PTHR19139:SF199">
    <property type="entry name" value="MIP17260P"/>
    <property type="match status" value="1"/>
</dbReference>
<keyword evidence="5 7" id="KW-0472">Membrane</keyword>
<feature type="transmembrane region" description="Helical" evidence="7">
    <location>
        <begin position="85"/>
        <end position="107"/>
    </location>
</feature>
<dbReference type="Gene3D" id="1.20.1080.10">
    <property type="entry name" value="Glycerol uptake facilitator protein"/>
    <property type="match status" value="1"/>
</dbReference>
<evidence type="ECO:0000256" key="7">
    <source>
        <dbReference type="SAM" id="Phobius"/>
    </source>
</evidence>
<dbReference type="InterPro" id="IPR000425">
    <property type="entry name" value="MIP"/>
</dbReference>
<reference evidence="9" key="1">
    <citation type="submission" date="2021-11" db="EMBL/GenBank/DDBJ databases">
        <title>Cultivation dependent microbiological survey of springs from the worlds oldest radium mine currently devoted to the extraction of radon-saturated water.</title>
        <authorList>
            <person name="Kapinusova G."/>
            <person name="Smrhova T."/>
            <person name="Strejcek M."/>
            <person name="Suman J."/>
            <person name="Jani K."/>
            <person name="Pajer P."/>
            <person name="Uhlik O."/>
        </authorList>
    </citation>
    <scope>NUCLEOTIDE SEQUENCE [LARGE SCALE GENOMIC DNA]</scope>
    <source>
        <strain evidence="9">J379</strain>
    </source>
</reference>
<evidence type="ECO:0000256" key="4">
    <source>
        <dbReference type="ARBA" id="ARBA00022989"/>
    </source>
</evidence>
<gene>
    <name evidence="8" type="ORF">LRS13_14340</name>
</gene>
<dbReference type="Pfam" id="PF00230">
    <property type="entry name" value="MIP"/>
    <property type="match status" value="1"/>
</dbReference>
<evidence type="ECO:0000313" key="8">
    <source>
        <dbReference type="EMBL" id="UUY01903.1"/>
    </source>
</evidence>
<sequence length="278" mass="28292">MEERGWPAYVVEFVGTFILVFAICMAAVANSPGGLGFTDFVTIGLVHAIALAALVAAFGGTSGGHFNPAVTTTLAALRKIAPIDAIIYILVQLAGAVAAALVIKIVINQGDGALNPADAANYGAPSISDNKFIDGALAGGILEAIGVFILLTAIMGVAVNVRANQAWTPLIIGLTLGLAFMVIGPMTGGALNPARAFGPTVVAGDLFDGFGTFLVVYVLGPIVGGFLAGIFYTGAVLRPQEVEFGGRLVDTDVPPAREVGAVESALEGPGERPEDKLS</sequence>
<keyword evidence="4 7" id="KW-1133">Transmembrane helix</keyword>
<dbReference type="InterPro" id="IPR023271">
    <property type="entry name" value="Aquaporin-like"/>
</dbReference>
<protein>
    <submittedName>
        <fullName evidence="8">Aquaporin</fullName>
    </submittedName>
</protein>
<dbReference type="PANTHER" id="PTHR19139">
    <property type="entry name" value="AQUAPORIN TRANSPORTER"/>
    <property type="match status" value="1"/>
</dbReference>
<feature type="transmembrane region" description="Helical" evidence="7">
    <location>
        <begin position="211"/>
        <end position="237"/>
    </location>
</feature>
<keyword evidence="3 6" id="KW-0812">Transmembrane</keyword>
<dbReference type="PRINTS" id="PR00783">
    <property type="entry name" value="MINTRINSICP"/>
</dbReference>
<comment type="subcellular location">
    <subcellularLocation>
        <location evidence="1">Membrane</location>
        <topology evidence="1">Multi-pass membrane protein</topology>
    </subcellularLocation>
</comment>
<feature type="transmembrane region" description="Helical" evidence="7">
    <location>
        <begin position="40"/>
        <end position="64"/>
    </location>
</feature>
<accession>A0ABY5PB47</accession>
<evidence type="ECO:0000256" key="3">
    <source>
        <dbReference type="ARBA" id="ARBA00022692"/>
    </source>
</evidence>
<keyword evidence="6" id="KW-0813">Transport</keyword>
<feature type="transmembrane region" description="Helical" evidence="7">
    <location>
        <begin position="170"/>
        <end position="191"/>
    </location>
</feature>
<dbReference type="Proteomes" id="UP001058860">
    <property type="component" value="Chromosome"/>
</dbReference>
<evidence type="ECO:0000256" key="5">
    <source>
        <dbReference type="ARBA" id="ARBA00023136"/>
    </source>
</evidence>